<dbReference type="InterPro" id="IPR049577">
    <property type="entry name" value="GMPP_N"/>
</dbReference>
<evidence type="ECO:0000313" key="11">
    <source>
        <dbReference type="Proteomes" id="UP000569092"/>
    </source>
</evidence>
<accession>A0A7W8JAF8</accession>
<evidence type="ECO:0000256" key="4">
    <source>
        <dbReference type="ARBA" id="ARBA00022695"/>
    </source>
</evidence>
<evidence type="ECO:0000256" key="3">
    <source>
        <dbReference type="ARBA" id="ARBA00022679"/>
    </source>
</evidence>
<comment type="catalytic activity">
    <reaction evidence="7">
        <text>alpha-D-mannose 1-phosphate + GTP + H(+) = GDP-alpha-D-mannose + diphosphate</text>
        <dbReference type="Rhea" id="RHEA:15229"/>
        <dbReference type="ChEBI" id="CHEBI:15378"/>
        <dbReference type="ChEBI" id="CHEBI:33019"/>
        <dbReference type="ChEBI" id="CHEBI:37565"/>
        <dbReference type="ChEBI" id="CHEBI:57527"/>
        <dbReference type="ChEBI" id="CHEBI:58409"/>
        <dbReference type="EC" id="2.7.7.13"/>
    </reaction>
</comment>
<dbReference type="EC" id="2.7.7.13" evidence="2"/>
<feature type="domain" description="Nucleotidyl transferase" evidence="8">
    <location>
        <begin position="14"/>
        <end position="306"/>
    </location>
</feature>
<gene>
    <name evidence="10" type="ORF">HDF10_003544</name>
</gene>
<dbReference type="CDD" id="cd02509">
    <property type="entry name" value="GDP-M1P_Guanylyltransferase"/>
    <property type="match status" value="1"/>
</dbReference>
<dbReference type="Pfam" id="PF00483">
    <property type="entry name" value="NTP_transferase"/>
    <property type="match status" value="1"/>
</dbReference>
<dbReference type="FunFam" id="3.90.550.10:FF:000046">
    <property type="entry name" value="Mannose-1-phosphate guanylyltransferase (GDP)"/>
    <property type="match status" value="1"/>
</dbReference>
<dbReference type="PANTHER" id="PTHR46390">
    <property type="entry name" value="MANNOSE-1-PHOSPHATE GUANYLYLTRANSFERASE"/>
    <property type="match status" value="1"/>
</dbReference>
<keyword evidence="4 10" id="KW-0548">Nucleotidyltransferase</keyword>
<dbReference type="SUPFAM" id="SSF159283">
    <property type="entry name" value="Guanosine diphospho-D-mannose pyrophosphorylase/mannose-6-phosphate isomerase linker domain"/>
    <property type="match status" value="1"/>
</dbReference>
<dbReference type="AlphaFoldDB" id="A0A7W8JAF8"/>
<dbReference type="GO" id="GO:0009298">
    <property type="term" value="P:GDP-mannose biosynthetic process"/>
    <property type="evidence" value="ECO:0007669"/>
    <property type="project" value="TreeGrafter"/>
</dbReference>
<name>A0A7W8JAF8_9BACT</name>
<dbReference type="GO" id="GO:0005525">
    <property type="term" value="F:GTP binding"/>
    <property type="evidence" value="ECO:0007669"/>
    <property type="project" value="UniProtKB-KW"/>
</dbReference>
<dbReference type="Pfam" id="PF22640">
    <property type="entry name" value="ManC_GMP_beta-helix"/>
    <property type="match status" value="1"/>
</dbReference>
<dbReference type="EMBL" id="JACHDZ010000006">
    <property type="protein sequence ID" value="MBB5345550.1"/>
    <property type="molecule type" value="Genomic_DNA"/>
</dbReference>
<keyword evidence="5" id="KW-0547">Nucleotide-binding</keyword>
<dbReference type="PANTHER" id="PTHR46390:SF1">
    <property type="entry name" value="MANNOSE-1-PHOSPHATE GUANYLYLTRANSFERASE"/>
    <property type="match status" value="1"/>
</dbReference>
<dbReference type="InterPro" id="IPR005835">
    <property type="entry name" value="NTP_transferase_dom"/>
</dbReference>
<evidence type="ECO:0000256" key="5">
    <source>
        <dbReference type="ARBA" id="ARBA00022741"/>
    </source>
</evidence>
<evidence type="ECO:0000256" key="6">
    <source>
        <dbReference type="ARBA" id="ARBA00023134"/>
    </source>
</evidence>
<keyword evidence="3 10" id="KW-0808">Transferase</keyword>
<dbReference type="GO" id="GO:0004475">
    <property type="term" value="F:mannose-1-phosphate guanylyltransferase (GTP) activity"/>
    <property type="evidence" value="ECO:0007669"/>
    <property type="project" value="UniProtKB-EC"/>
</dbReference>
<sequence length="388" mass="41856">MSIEGGKTEQKFAPVILAGGSGTRFWPRSRKARAKQVLALDGERTMIQQTVERLTPLVDPGEVWVITNSLLDDLIAEQLPEVPREHILSEPAARNTAPACALAAFLLESSSPETVIGIFPSDHVVKNGARFAEVIRAGVTLAASGEKIVVLGVPPTRAETGYGYIELGETVDPAQVPHSGVAVRRVKRFTEKPNTEVAEQFVASGNYAWNGGIFLWSARTLANAIREHCPAMAPLLEKIAAAHRVSKAEFERVFAEVYPQCENVSIDYAVLEPRSSKGEASAEIYSLPGDFEWNDLGCWSALHEHAAGCPPESVSLTNVFEGEDPLCISIDSSGNYIHAPGKVIALVGVTNLVVVQTKDALLITTRERSQDVGKVVAQLKSAGREDLI</sequence>
<evidence type="ECO:0000256" key="1">
    <source>
        <dbReference type="ARBA" id="ARBA00006115"/>
    </source>
</evidence>
<dbReference type="InterPro" id="IPR029044">
    <property type="entry name" value="Nucleotide-diphossugar_trans"/>
</dbReference>
<dbReference type="SUPFAM" id="SSF53448">
    <property type="entry name" value="Nucleotide-diphospho-sugar transferases"/>
    <property type="match status" value="1"/>
</dbReference>
<evidence type="ECO:0000256" key="7">
    <source>
        <dbReference type="ARBA" id="ARBA00047343"/>
    </source>
</evidence>
<comment type="caution">
    <text evidence="10">The sequence shown here is derived from an EMBL/GenBank/DDBJ whole genome shotgun (WGS) entry which is preliminary data.</text>
</comment>
<evidence type="ECO:0000313" key="10">
    <source>
        <dbReference type="EMBL" id="MBB5345550.1"/>
    </source>
</evidence>
<dbReference type="Proteomes" id="UP000569092">
    <property type="component" value="Unassembled WGS sequence"/>
</dbReference>
<keyword evidence="6" id="KW-0342">GTP-binding</keyword>
<evidence type="ECO:0000259" key="8">
    <source>
        <dbReference type="Pfam" id="PF00483"/>
    </source>
</evidence>
<proteinExistence type="inferred from homology"/>
<organism evidence="10 11">
    <name type="scientific">Tunturiibacter lichenicola</name>
    <dbReference type="NCBI Taxonomy" id="2051959"/>
    <lineage>
        <taxon>Bacteria</taxon>
        <taxon>Pseudomonadati</taxon>
        <taxon>Acidobacteriota</taxon>
        <taxon>Terriglobia</taxon>
        <taxon>Terriglobales</taxon>
        <taxon>Acidobacteriaceae</taxon>
        <taxon>Tunturiibacter</taxon>
    </lineage>
</organism>
<dbReference type="Gene3D" id="3.90.550.10">
    <property type="entry name" value="Spore Coat Polysaccharide Biosynthesis Protein SpsA, Chain A"/>
    <property type="match status" value="1"/>
</dbReference>
<evidence type="ECO:0000259" key="9">
    <source>
        <dbReference type="Pfam" id="PF22640"/>
    </source>
</evidence>
<protein>
    <recommendedName>
        <fullName evidence="2">mannose-1-phosphate guanylyltransferase</fullName>
        <ecNumber evidence="2">2.7.7.13</ecNumber>
    </recommendedName>
</protein>
<feature type="domain" description="MannoseP isomerase/GMP-like beta-helix" evidence="9">
    <location>
        <begin position="328"/>
        <end position="379"/>
    </location>
</feature>
<dbReference type="InterPro" id="IPR054566">
    <property type="entry name" value="ManC/GMP-like_b-helix"/>
</dbReference>
<comment type="similarity">
    <text evidence="1">Belongs to the mannose-6-phosphate isomerase type 2 family.</text>
</comment>
<dbReference type="InterPro" id="IPR051161">
    <property type="entry name" value="Mannose-6P_isomerase_type2"/>
</dbReference>
<reference evidence="10 11" key="1">
    <citation type="submission" date="2020-08" db="EMBL/GenBank/DDBJ databases">
        <title>Genomic Encyclopedia of Type Strains, Phase IV (KMG-V): Genome sequencing to study the core and pangenomes of soil and plant-associated prokaryotes.</title>
        <authorList>
            <person name="Whitman W."/>
        </authorList>
    </citation>
    <scope>NUCLEOTIDE SEQUENCE [LARGE SCALE GENOMIC DNA]</scope>
    <source>
        <strain evidence="10 11">M8US30</strain>
    </source>
</reference>
<evidence type="ECO:0000256" key="2">
    <source>
        <dbReference type="ARBA" id="ARBA00012387"/>
    </source>
</evidence>